<dbReference type="AlphaFoldDB" id="A0A0G1KLD3"/>
<dbReference type="STRING" id="1618392.UW41_C0019G0004"/>
<protein>
    <submittedName>
        <fullName evidence="1">Uncharacterized protein</fullName>
    </submittedName>
</protein>
<sequence>MKGTTETKDKEGEKVSDYWEQMILDKGYSGIITVFPNAGELSIGGSKILVRHPEQFETHILHNSGLSPIPSESTFGFLYGILTAAPLKKFPNTNKPDYLDILSVNDLGEVMKRVPAHILDFEDNLRSVCEQMFGVVYESTRDDGSGVPVAHLIILPRTYLQAFSQDCLNTPQFCKDLTDVLLRGVDEELPRQRPNSIMVFCGKKVKQFTL</sequence>
<accession>A0A0G1KLD3</accession>
<comment type="caution">
    <text evidence="1">The sequence shown here is derived from an EMBL/GenBank/DDBJ whole genome shotgun (WGS) entry which is preliminary data.</text>
</comment>
<dbReference type="Proteomes" id="UP000034172">
    <property type="component" value="Unassembled WGS sequence"/>
</dbReference>
<proteinExistence type="predicted"/>
<reference evidence="1 2" key="1">
    <citation type="journal article" date="2015" name="Nature">
        <title>rRNA introns, odd ribosomes, and small enigmatic genomes across a large radiation of phyla.</title>
        <authorList>
            <person name="Brown C.T."/>
            <person name="Hug L.A."/>
            <person name="Thomas B.C."/>
            <person name="Sharon I."/>
            <person name="Castelle C.J."/>
            <person name="Singh A."/>
            <person name="Wilkins M.J."/>
            <person name="Williams K.H."/>
            <person name="Banfield J.F."/>
        </authorList>
    </citation>
    <scope>NUCLEOTIDE SEQUENCE [LARGE SCALE GENOMIC DNA]</scope>
</reference>
<name>A0A0G1KLD3_9BACT</name>
<gene>
    <name evidence="1" type="ORF">UW41_C0019G0004</name>
</gene>
<evidence type="ECO:0000313" key="2">
    <source>
        <dbReference type="Proteomes" id="UP000034172"/>
    </source>
</evidence>
<organism evidence="1 2">
    <name type="scientific">Candidatus Collierbacteria bacterium GW2011_GWC2_44_18</name>
    <dbReference type="NCBI Taxonomy" id="1618392"/>
    <lineage>
        <taxon>Bacteria</taxon>
        <taxon>Candidatus Collieribacteriota</taxon>
    </lineage>
</organism>
<evidence type="ECO:0000313" key="1">
    <source>
        <dbReference type="EMBL" id="KKT48754.1"/>
    </source>
</evidence>
<dbReference type="EMBL" id="LCIE01000019">
    <property type="protein sequence ID" value="KKT48754.1"/>
    <property type="molecule type" value="Genomic_DNA"/>
</dbReference>